<organism evidence="11 12">
    <name type="scientific">Collinsella intestinalis</name>
    <dbReference type="NCBI Taxonomy" id="147207"/>
    <lineage>
        <taxon>Bacteria</taxon>
        <taxon>Bacillati</taxon>
        <taxon>Actinomycetota</taxon>
        <taxon>Coriobacteriia</taxon>
        <taxon>Coriobacteriales</taxon>
        <taxon>Coriobacteriaceae</taxon>
        <taxon>Collinsella</taxon>
    </lineage>
</organism>
<dbReference type="InterPro" id="IPR004501">
    <property type="entry name" value="PTS_EIIC_3"/>
</dbReference>
<feature type="transmembrane region" description="Helical" evidence="9">
    <location>
        <begin position="81"/>
        <end position="101"/>
    </location>
</feature>
<feature type="transmembrane region" description="Helical" evidence="9">
    <location>
        <begin position="360"/>
        <end position="380"/>
    </location>
</feature>
<dbReference type="Pfam" id="PF02378">
    <property type="entry name" value="PTS_EIIC"/>
    <property type="match status" value="1"/>
</dbReference>
<dbReference type="InterPro" id="IPR004796">
    <property type="entry name" value="PTS_IIC_cello"/>
</dbReference>
<dbReference type="InterPro" id="IPR003352">
    <property type="entry name" value="PTS_EIIC"/>
</dbReference>
<feature type="transmembrane region" description="Helical" evidence="9">
    <location>
        <begin position="32"/>
        <end position="52"/>
    </location>
</feature>
<feature type="transmembrane region" description="Helical" evidence="9">
    <location>
        <begin position="412"/>
        <end position="428"/>
    </location>
</feature>
<reference evidence="11 12" key="1">
    <citation type="submission" date="2018-08" db="EMBL/GenBank/DDBJ databases">
        <title>A genome reference for cultivated species of the human gut microbiota.</title>
        <authorList>
            <person name="Zou Y."/>
            <person name="Xue W."/>
            <person name="Luo G."/>
        </authorList>
    </citation>
    <scope>NUCLEOTIDE SEQUENCE [LARGE SCALE GENOMIC DNA]</scope>
    <source>
        <strain evidence="11 12">AM30-5LB</strain>
    </source>
</reference>
<evidence type="ECO:0000256" key="8">
    <source>
        <dbReference type="PIRNR" id="PIRNR006351"/>
    </source>
</evidence>
<keyword evidence="7 8" id="KW-0472">Membrane</keyword>
<dbReference type="InterPro" id="IPR051088">
    <property type="entry name" value="PTS_Sugar-EIIC/EIIB"/>
</dbReference>
<evidence type="ECO:0000256" key="2">
    <source>
        <dbReference type="ARBA" id="ARBA00022448"/>
    </source>
</evidence>
<keyword evidence="4 8" id="KW-0762">Sugar transport</keyword>
<dbReference type="GO" id="GO:1902815">
    <property type="term" value="P:N,N'-diacetylchitobiose import"/>
    <property type="evidence" value="ECO:0007669"/>
    <property type="project" value="TreeGrafter"/>
</dbReference>
<protein>
    <recommendedName>
        <fullName evidence="8">Permease IIC component</fullName>
    </recommendedName>
</protein>
<evidence type="ECO:0000256" key="3">
    <source>
        <dbReference type="ARBA" id="ARBA00022475"/>
    </source>
</evidence>
<dbReference type="NCBIfam" id="TIGR00410">
    <property type="entry name" value="lacE"/>
    <property type="match status" value="1"/>
</dbReference>
<keyword evidence="5 9" id="KW-0812">Transmembrane</keyword>
<dbReference type="Proteomes" id="UP000286050">
    <property type="component" value="Unassembled WGS sequence"/>
</dbReference>
<evidence type="ECO:0000256" key="5">
    <source>
        <dbReference type="ARBA" id="ARBA00022692"/>
    </source>
</evidence>
<comment type="function">
    <text evidence="8">The phosphoenolpyruvate-dependent sugar phosphotransferase system (PTS), a major carbohydrate active -transport system, catalyzes the phosphorylation of incoming sugar substrates concomitant with their translocation across the cell membrane.</text>
</comment>
<dbReference type="AlphaFoldDB" id="A0A414G0H3"/>
<sequence>MDRFMHWMETKFMPIAQKIGNQRHLVAIRDGFISIMPVTMAGSIAVLLNVFFRDLPNTWWGPGNAFTAACTQIINVNVNVYNGSISILALCFAFALGYHLCKSYEVSPISGAAVSLASVVATMNFAPEFAYTLAGVAPEAVKGLEAAGLTGLAVTDAGAVTMNVTAPSMISTALTSATGLFTALIFGLVCTMIYIKLIQAKLTIKLPDSVPPAVNNAFVAMIPGVAAIFFSAIVTQVCVVVSGSYPNDLISEFIQRPLLGMSSGFFTVLLVEFLAQLFWFFGIHGMNVLAPITEGIYTPALLENLSVWNATGDISQLPYMWTRGSFDAYTMMGGSGVTLGLIIAILFFSKREDSKTIAKLAAPMGVFNINEPVIFGMPIVLNPLYFFPWVLVPVVTAAIALGFTYAGIIPPVYIQVPWIMPVGLYAFFATGGNIMAALVALLNLVVSFLIWLPFVILANKEQEKAEAAAAEPVSEA</sequence>
<dbReference type="GO" id="GO:0008982">
    <property type="term" value="F:protein-N(PI)-phosphohistidine-sugar phosphotransferase activity"/>
    <property type="evidence" value="ECO:0007669"/>
    <property type="project" value="UniProtKB-UniRule"/>
</dbReference>
<feature type="transmembrane region" description="Helical" evidence="9">
    <location>
        <begin position="217"/>
        <end position="246"/>
    </location>
</feature>
<feature type="transmembrane region" description="Helical" evidence="9">
    <location>
        <begin position="178"/>
        <end position="197"/>
    </location>
</feature>
<evidence type="ECO:0000256" key="6">
    <source>
        <dbReference type="ARBA" id="ARBA00022989"/>
    </source>
</evidence>
<dbReference type="PIRSF" id="PIRSF006351">
    <property type="entry name" value="PTS_EIIC-Cellobiose"/>
    <property type="match status" value="1"/>
</dbReference>
<dbReference type="EMBL" id="QSJI01000001">
    <property type="protein sequence ID" value="RHD57724.1"/>
    <property type="molecule type" value="Genomic_DNA"/>
</dbReference>
<dbReference type="PANTHER" id="PTHR33989:SF4">
    <property type="entry name" value="PTS SYSTEM N,N'-DIACETYLCHITOBIOSE-SPECIFIC EIIC COMPONENT"/>
    <property type="match status" value="1"/>
</dbReference>
<evidence type="ECO:0000256" key="9">
    <source>
        <dbReference type="SAM" id="Phobius"/>
    </source>
</evidence>
<proteinExistence type="predicted"/>
<comment type="caution">
    <text evidence="11">The sequence shown here is derived from an EMBL/GenBank/DDBJ whole genome shotgun (WGS) entry which is preliminary data.</text>
</comment>
<evidence type="ECO:0000256" key="7">
    <source>
        <dbReference type="ARBA" id="ARBA00023136"/>
    </source>
</evidence>
<keyword evidence="2 8" id="KW-0813">Transport</keyword>
<dbReference type="PROSITE" id="PS51105">
    <property type="entry name" value="PTS_EIIC_TYPE_3"/>
    <property type="match status" value="1"/>
</dbReference>
<evidence type="ECO:0000313" key="12">
    <source>
        <dbReference type="Proteomes" id="UP000286050"/>
    </source>
</evidence>
<evidence type="ECO:0000313" key="11">
    <source>
        <dbReference type="EMBL" id="RHD57724.1"/>
    </source>
</evidence>
<feature type="transmembrane region" description="Helical" evidence="9">
    <location>
        <begin position="328"/>
        <end position="348"/>
    </location>
</feature>
<feature type="domain" description="PTS EIIC type-3" evidence="10">
    <location>
        <begin position="8"/>
        <end position="454"/>
    </location>
</feature>
<feature type="transmembrane region" description="Helical" evidence="9">
    <location>
        <begin position="434"/>
        <end position="457"/>
    </location>
</feature>
<feature type="transmembrane region" description="Helical" evidence="9">
    <location>
        <begin position="258"/>
        <end position="281"/>
    </location>
</feature>
<dbReference type="PANTHER" id="PTHR33989">
    <property type="match status" value="1"/>
</dbReference>
<dbReference type="GO" id="GO:0009401">
    <property type="term" value="P:phosphoenolpyruvate-dependent sugar phosphotransferase system"/>
    <property type="evidence" value="ECO:0007669"/>
    <property type="project" value="InterPro"/>
</dbReference>
<keyword evidence="3 8" id="KW-1003">Cell membrane</keyword>
<keyword evidence="6 9" id="KW-1133">Transmembrane helix</keyword>
<evidence type="ECO:0000256" key="4">
    <source>
        <dbReference type="ARBA" id="ARBA00022597"/>
    </source>
</evidence>
<gene>
    <name evidence="11" type="ORF">DW787_01960</name>
</gene>
<evidence type="ECO:0000256" key="1">
    <source>
        <dbReference type="ARBA" id="ARBA00004651"/>
    </source>
</evidence>
<comment type="subcellular location">
    <subcellularLocation>
        <location evidence="1">Cell membrane</location>
        <topology evidence="1">Multi-pass membrane protein</topology>
    </subcellularLocation>
</comment>
<name>A0A414G0H3_9ACTN</name>
<accession>A0A414G0H3</accession>
<evidence type="ECO:0000259" key="10">
    <source>
        <dbReference type="PROSITE" id="PS51105"/>
    </source>
</evidence>
<dbReference type="GO" id="GO:0005886">
    <property type="term" value="C:plasma membrane"/>
    <property type="evidence" value="ECO:0007669"/>
    <property type="project" value="UniProtKB-SubCell"/>
</dbReference>